<protein>
    <submittedName>
        <fullName evidence="5">Tuberin isoform 7</fullName>
    </submittedName>
</protein>
<dbReference type="PANTHER" id="PTHR10063">
    <property type="entry name" value="TUBERIN"/>
    <property type="match status" value="1"/>
</dbReference>
<dbReference type="PROSITE" id="PS50085">
    <property type="entry name" value="RAPGAP"/>
    <property type="match status" value="1"/>
</dbReference>
<feature type="region of interest" description="Disordered" evidence="3">
    <location>
        <begin position="283"/>
        <end position="325"/>
    </location>
</feature>
<dbReference type="EMBL" id="DQIR01234251">
    <property type="protein sequence ID" value="HDB89728.1"/>
    <property type="molecule type" value="Transcribed_RNA"/>
</dbReference>
<name>A0A480W2V1_PIG</name>
<evidence type="ECO:0000259" key="4">
    <source>
        <dbReference type="PROSITE" id="PS50085"/>
    </source>
</evidence>
<dbReference type="SUPFAM" id="SSF111347">
    <property type="entry name" value="Rap/Ran-GAP"/>
    <property type="match status" value="1"/>
</dbReference>
<feature type="region of interest" description="Disordered" evidence="3">
    <location>
        <begin position="158"/>
        <end position="206"/>
    </location>
</feature>
<dbReference type="GO" id="GO:0051056">
    <property type="term" value="P:regulation of small GTPase mediated signal transduction"/>
    <property type="evidence" value="ECO:0007669"/>
    <property type="project" value="InterPro"/>
</dbReference>
<dbReference type="PANTHER" id="PTHR10063:SF0">
    <property type="entry name" value="TUBERIN"/>
    <property type="match status" value="1"/>
</dbReference>
<proteinExistence type="predicted"/>
<feature type="region of interest" description="Disordered" evidence="3">
    <location>
        <begin position="342"/>
        <end position="506"/>
    </location>
</feature>
<evidence type="ECO:0000256" key="2">
    <source>
        <dbReference type="PROSITE-ProRule" id="PRU00165"/>
    </source>
</evidence>
<dbReference type="InterPro" id="IPR027107">
    <property type="entry name" value="Tuberin/Ral-act_asu"/>
</dbReference>
<feature type="compositionally biased region" description="Basic and acidic residues" evidence="3">
    <location>
        <begin position="352"/>
        <end position="361"/>
    </location>
</feature>
<evidence type="ECO:0000256" key="1">
    <source>
        <dbReference type="ARBA" id="ARBA00022468"/>
    </source>
</evidence>
<feature type="compositionally biased region" description="Polar residues" evidence="3">
    <location>
        <begin position="18"/>
        <end position="36"/>
    </location>
</feature>
<sequence>MTRPPVRHPDPAVARPSSRIQTSLTSASLGSADENSMAQADDSLKNLHLELTETCLDMMARYVFSNFTAVPKRSPVGEFLLAGGRTKTWLVGNKLVTVTTSVGTGTRSLLGLDSGELQGGPELSSDPGVHVRQIKEAPAKLESQAGQQVCRGARDRVRSMSGGHGLRVGTLDAPASHFPGSPSSPGSETAPAGKPEKASAGSQLPAQKEKTNLAAYVPLLTQGWAEILVRRPTGNTSWLMSLENPLSPFSSDINNMPLQELSNALMAAERFKERRDTALYKSLSVPAAGSAKPPPPPRSNTDSAVVLEEGGPGEPGWPGGVPELEDLEAPLDTGQRCCRAEAFSRSSSTSSQEEKLFHAEDLAAGGIPIERAVSSEGSRSSVDLTFQPSQPLSKSSSSPELQTLQDVLGDLGDKADAGRLSPEAKARSQSGILDGEGAAWPAPGEEGRGRGPSQTEGPLPSSCPRSPSGLRPRGYTISDSAPSRRGKRVERDAFKGRARTPNTEKVPGINPSFVFLQLYHSPFFGDESNKPILLPSESFERSVQLLDQIPSYDTHKIAVLYVGEGQVRLLAPGGVRALVF</sequence>
<dbReference type="InterPro" id="IPR000331">
    <property type="entry name" value="Rap/Ran_GAP_dom"/>
</dbReference>
<evidence type="ECO:0000313" key="5">
    <source>
        <dbReference type="EMBL" id="HDB89728.1"/>
    </source>
</evidence>
<feature type="compositionally biased region" description="Polar residues" evidence="3">
    <location>
        <begin position="375"/>
        <end position="386"/>
    </location>
</feature>
<feature type="compositionally biased region" description="Low complexity" evidence="3">
    <location>
        <begin position="173"/>
        <end position="193"/>
    </location>
</feature>
<reference evidence="5" key="1">
    <citation type="journal article" date="2019" name="PeerJ">
        <title>Genes of the pig, Sus scrofa, reconstructed with EvidentialGene.</title>
        <authorList>
            <person name="Gilbert D.G."/>
        </authorList>
    </citation>
    <scope>NUCLEOTIDE SEQUENCE</scope>
</reference>
<dbReference type="GO" id="GO:0005634">
    <property type="term" value="C:nucleus"/>
    <property type="evidence" value="ECO:0007669"/>
    <property type="project" value="InterPro"/>
</dbReference>
<keyword evidence="1 2" id="KW-0343">GTPase activation</keyword>
<feature type="compositionally biased region" description="Basic and acidic residues" evidence="3">
    <location>
        <begin position="411"/>
        <end position="426"/>
    </location>
</feature>
<dbReference type="GO" id="GO:0005096">
    <property type="term" value="F:GTPase activator activity"/>
    <property type="evidence" value="ECO:0007669"/>
    <property type="project" value="UniProtKB-UniRule"/>
</dbReference>
<dbReference type="AlphaFoldDB" id="A0A480W2V1"/>
<feature type="compositionally biased region" description="Low complexity" evidence="3">
    <location>
        <begin position="387"/>
        <end position="404"/>
    </location>
</feature>
<organism evidence="5">
    <name type="scientific">Sus scrofa</name>
    <name type="common">Pig</name>
    <dbReference type="NCBI Taxonomy" id="9823"/>
    <lineage>
        <taxon>Eukaryota</taxon>
        <taxon>Metazoa</taxon>
        <taxon>Chordata</taxon>
        <taxon>Craniata</taxon>
        <taxon>Vertebrata</taxon>
        <taxon>Euteleostomi</taxon>
        <taxon>Mammalia</taxon>
        <taxon>Eutheria</taxon>
        <taxon>Laurasiatheria</taxon>
        <taxon>Artiodactyla</taxon>
        <taxon>Suina</taxon>
        <taxon>Suidae</taxon>
        <taxon>Sus</taxon>
    </lineage>
</organism>
<dbReference type="InterPro" id="IPR035974">
    <property type="entry name" value="Rap/Ran-GAP_sf"/>
</dbReference>
<feature type="domain" description="Rap-GAP" evidence="4">
    <location>
        <begin position="543"/>
        <end position="580"/>
    </location>
</feature>
<accession>A0A480W2V1</accession>
<feature type="region of interest" description="Disordered" evidence="3">
    <location>
        <begin position="1"/>
        <end position="36"/>
    </location>
</feature>
<evidence type="ECO:0000256" key="3">
    <source>
        <dbReference type="SAM" id="MobiDB-lite"/>
    </source>
</evidence>
<dbReference type="EMBL" id="DQIR01205348">
    <property type="protein sequence ID" value="HDB60825.1"/>
    <property type="molecule type" value="Transcribed_RNA"/>
</dbReference>
<feature type="compositionally biased region" description="Gly residues" evidence="3">
    <location>
        <begin position="310"/>
        <end position="319"/>
    </location>
</feature>